<feature type="compositionally biased region" description="Basic and acidic residues" evidence="1">
    <location>
        <begin position="353"/>
        <end position="362"/>
    </location>
</feature>
<dbReference type="AlphaFoldDB" id="A0A7S1BM61"/>
<dbReference type="PANTHER" id="PTHR15629:SF2">
    <property type="entry name" value="SH3 DOMAIN-CONTAINING YSC84-LIKE PROTEIN 1"/>
    <property type="match status" value="1"/>
</dbReference>
<dbReference type="InterPro" id="IPR007461">
    <property type="entry name" value="Ysc84_actin-binding"/>
</dbReference>
<feature type="compositionally biased region" description="Basic and acidic residues" evidence="1">
    <location>
        <begin position="13"/>
        <end position="22"/>
    </location>
</feature>
<protein>
    <recommendedName>
        <fullName evidence="2">Ysc84 actin-binding domain-containing protein</fullName>
    </recommendedName>
</protein>
<dbReference type="InterPro" id="IPR051702">
    <property type="entry name" value="SH3_domain_YSC84-like"/>
</dbReference>
<dbReference type="Pfam" id="PF04366">
    <property type="entry name" value="Ysc84"/>
    <property type="match status" value="1"/>
</dbReference>
<feature type="domain" description="Ysc84 actin-binding" evidence="2">
    <location>
        <begin position="385"/>
        <end position="511"/>
    </location>
</feature>
<proteinExistence type="predicted"/>
<reference evidence="3" key="1">
    <citation type="submission" date="2021-01" db="EMBL/GenBank/DDBJ databases">
        <authorList>
            <person name="Corre E."/>
            <person name="Pelletier E."/>
            <person name="Niang G."/>
            <person name="Scheremetjew M."/>
            <person name="Finn R."/>
            <person name="Kale V."/>
            <person name="Holt S."/>
            <person name="Cochrane G."/>
            <person name="Meng A."/>
            <person name="Brown T."/>
            <person name="Cohen L."/>
        </authorList>
    </citation>
    <scope>NUCLEOTIDE SEQUENCE</scope>
    <source>
        <strain evidence="3">308</strain>
    </source>
</reference>
<accession>A0A7S1BM61</accession>
<gene>
    <name evidence="3" type="ORF">CHYS00102_LOCUS16877</name>
</gene>
<feature type="region of interest" description="Disordered" evidence="1">
    <location>
        <begin position="556"/>
        <end position="579"/>
    </location>
</feature>
<dbReference type="GO" id="GO:0035091">
    <property type="term" value="F:phosphatidylinositol binding"/>
    <property type="evidence" value="ECO:0007669"/>
    <property type="project" value="TreeGrafter"/>
</dbReference>
<feature type="region of interest" description="Disordered" evidence="1">
    <location>
        <begin position="1"/>
        <end position="60"/>
    </location>
</feature>
<organism evidence="3">
    <name type="scientific">Corethron hystrix</name>
    <dbReference type="NCBI Taxonomy" id="216773"/>
    <lineage>
        <taxon>Eukaryota</taxon>
        <taxon>Sar</taxon>
        <taxon>Stramenopiles</taxon>
        <taxon>Ochrophyta</taxon>
        <taxon>Bacillariophyta</taxon>
        <taxon>Coscinodiscophyceae</taxon>
        <taxon>Corethrophycidae</taxon>
        <taxon>Corethrales</taxon>
        <taxon>Corethraceae</taxon>
        <taxon>Corethron</taxon>
    </lineage>
</organism>
<dbReference type="PANTHER" id="PTHR15629">
    <property type="entry name" value="SH3YL1 PROTEIN"/>
    <property type="match status" value="1"/>
</dbReference>
<feature type="region of interest" description="Disordered" evidence="1">
    <location>
        <begin position="94"/>
        <end position="134"/>
    </location>
</feature>
<name>A0A7S1BM61_9STRA</name>
<sequence>MTLTKQNGAGSVEKPDALRVEVEDVTDDEAPGPAPISPDAAPGDYDCGALSDDDSSFEGQTWCDVSVGSAEGTSEKDDFLENALGRSIAASVRKRREEEAEEEEAPAVVALEGEDGETSETASPPPKASPELPELPTDPNVCGLCERRASTFCRRCSVPLCGVHCHHLRSLIPPSSICFGPLNPPSSSISASEIIVRQAAARVPLPTCHRCRVAVLPLQRELRRNNSNAVRYNAIDEAARCRRHFNSPLAFSLGHEVRKAAYALNNILPRVRRRDPQRHTRPETVLCDTRRMEHCRETLSTISPDLSNLDGVAIPATLLSRARGIAVLTAARGGLGFGLEFGTGLVVRRLDKPEAEAEKPPDLPEDDDAPGDPQWSAPCAIGLFGMAWGALAGIQLADHVLLCMTDESVERIMGGNGAITLGADLGVALGPLGRHVEAAAVGEPRHKPAAVFSYSMSKGLYAGASLEGKIIATRHGVNERFYGSRVDPQNLLRGDVPPPSAARPLYDALRRCHVYAKGSQHRGSRRVSYYEDSKTTGKLSPFSQQERMGMFSFQQVGEEKEEKGKENRRNFIDPQNRHGIRREESDLDVVQWPF</sequence>
<dbReference type="EMBL" id="HBFR01023521">
    <property type="protein sequence ID" value="CAD8889672.1"/>
    <property type="molecule type" value="Transcribed_RNA"/>
</dbReference>
<feature type="compositionally biased region" description="Basic and acidic residues" evidence="1">
    <location>
        <begin position="557"/>
        <end position="571"/>
    </location>
</feature>
<feature type="region of interest" description="Disordered" evidence="1">
    <location>
        <begin position="353"/>
        <end position="372"/>
    </location>
</feature>
<evidence type="ECO:0000259" key="2">
    <source>
        <dbReference type="Pfam" id="PF04366"/>
    </source>
</evidence>
<evidence type="ECO:0000256" key="1">
    <source>
        <dbReference type="SAM" id="MobiDB-lite"/>
    </source>
</evidence>
<evidence type="ECO:0000313" key="3">
    <source>
        <dbReference type="EMBL" id="CAD8889672.1"/>
    </source>
</evidence>